<proteinExistence type="predicted"/>
<dbReference type="EMBL" id="FR719189">
    <property type="protein sequence ID" value="CBX79908.1"/>
    <property type="molecule type" value="Genomic_DNA"/>
</dbReference>
<accession>E5B3C1</accession>
<protein>
    <submittedName>
        <fullName evidence="3">Integrase</fullName>
    </submittedName>
</protein>
<dbReference type="SUPFAM" id="SSF56349">
    <property type="entry name" value="DNA breaking-rejoining enzymes"/>
    <property type="match status" value="1"/>
</dbReference>
<keyword evidence="1" id="KW-0233">DNA recombination</keyword>
<reference evidence="3" key="1">
    <citation type="journal article" date="2011" name="J. Bacteriol.">
        <title>Genome Sequence of an Erwinia amylovora Strain with Pathogenicity Restricted to Rubus Plants.</title>
        <authorList>
            <person name="Powney R."/>
            <person name="Smits T.H."/>
            <person name="Sawbridge T."/>
            <person name="Frey B."/>
            <person name="Blom J."/>
            <person name="Frey J.E."/>
            <person name="Plummer K.M."/>
            <person name="Beer S.V."/>
            <person name="Luck J."/>
            <person name="Duffy B."/>
            <person name="Rodoni B."/>
        </authorList>
    </citation>
    <scope>NUCLEOTIDE SEQUENCE</scope>
    <source>
        <strain evidence="3">ATCC BAA-2158</strain>
    </source>
</reference>
<dbReference type="PROSITE" id="PS51898">
    <property type="entry name" value="TYR_RECOMBINASE"/>
    <property type="match status" value="1"/>
</dbReference>
<evidence type="ECO:0000313" key="3">
    <source>
        <dbReference type="EMBL" id="CBX79908.1"/>
    </source>
</evidence>
<feature type="domain" description="Tyr recombinase" evidence="2">
    <location>
        <begin position="1"/>
        <end position="91"/>
    </location>
</feature>
<dbReference type="AlphaFoldDB" id="E5B3C1"/>
<organism evidence="3">
    <name type="scientific">Erwinia amylovora ATCC BAA-2158</name>
    <dbReference type="NCBI Taxonomy" id="889211"/>
    <lineage>
        <taxon>Bacteria</taxon>
        <taxon>Pseudomonadati</taxon>
        <taxon>Pseudomonadota</taxon>
        <taxon>Gammaproteobacteria</taxon>
        <taxon>Enterobacterales</taxon>
        <taxon>Erwiniaceae</taxon>
        <taxon>Erwinia</taxon>
    </lineage>
</organism>
<evidence type="ECO:0000259" key="2">
    <source>
        <dbReference type="PROSITE" id="PS51898"/>
    </source>
</evidence>
<gene>
    <name evidence="3" type="primary">int</name>
    <name evidence="3" type="ORF">EAIL5_1088</name>
</gene>
<sequence length="114" mass="12713">MHTAASKRNDGTTTAATRKMRVDIKTAWCAALKRAGIENFRIHDWRHTWASWLAQTGISLSALQEMGGWESIEMVQRYAHLAPGHLTEHARHIDAIFSASVPNLSHAGNLKEVI</sequence>
<dbReference type="GO" id="GO:0015074">
    <property type="term" value="P:DNA integration"/>
    <property type="evidence" value="ECO:0007669"/>
    <property type="project" value="InterPro"/>
</dbReference>
<dbReference type="Gene3D" id="1.10.443.10">
    <property type="entry name" value="Intergrase catalytic core"/>
    <property type="match status" value="1"/>
</dbReference>
<dbReference type="InterPro" id="IPR013762">
    <property type="entry name" value="Integrase-like_cat_sf"/>
</dbReference>
<dbReference type="InterPro" id="IPR011010">
    <property type="entry name" value="DNA_brk_join_enz"/>
</dbReference>
<dbReference type="GO" id="GO:0003677">
    <property type="term" value="F:DNA binding"/>
    <property type="evidence" value="ECO:0007669"/>
    <property type="project" value="InterPro"/>
</dbReference>
<dbReference type="Pfam" id="PF00589">
    <property type="entry name" value="Phage_integrase"/>
    <property type="match status" value="1"/>
</dbReference>
<evidence type="ECO:0000256" key="1">
    <source>
        <dbReference type="ARBA" id="ARBA00023172"/>
    </source>
</evidence>
<dbReference type="GO" id="GO:0006310">
    <property type="term" value="P:DNA recombination"/>
    <property type="evidence" value="ECO:0007669"/>
    <property type="project" value="UniProtKB-KW"/>
</dbReference>
<dbReference type="InterPro" id="IPR002104">
    <property type="entry name" value="Integrase_catalytic"/>
</dbReference>
<name>E5B3C1_ERWAM</name>